<dbReference type="PRINTS" id="PR01407">
    <property type="entry name" value="BUTYPHLNCDUF"/>
</dbReference>
<accession>K7FF55</accession>
<dbReference type="HOGENOM" id="CLU_013137_0_3_1"/>
<keyword evidence="1" id="KW-0479">Metal-binding</keyword>
<reference evidence="10" key="1">
    <citation type="submission" date="2011-10" db="EMBL/GenBank/DDBJ databases">
        <authorList>
            <consortium name="Soft-shell Turtle Genome Consortium"/>
        </authorList>
    </citation>
    <scope>NUCLEOTIDE SEQUENCE [LARGE SCALE GENOMIC DNA]</scope>
    <source>
        <strain evidence="10">Daiwa-1</strain>
    </source>
</reference>
<dbReference type="InterPro" id="IPR050143">
    <property type="entry name" value="TRIM/RBCC"/>
</dbReference>
<sequence length="486" mass="54680">CGLSSLQEAMAAGELATRAQAEVTCSICLEGFKEPVTTDCGHSFCQDCISQYWGQLESNFCCPQCGETCPQGNLRPSKELRNMVGSVRDLSSQVAHEPEGERVCDRHQEALKLFCEEDQMPICLVCRESRAHRTHPVLPMEEAAQEYKDQIQSHLQRLRKERWELLGFQSAEEKASEKLMRQVELERQRVTSECEQLRQLLAKEEGLRLAQLGELDSMITRRKKESVTRLGEEISRLSALIVELEGKCQQPAPEFLQGVRSTVSRAEKVTSQHLMLISQKLGRRSWAFPRAWVSKALILSLSAANVVLDQDTANPKLILSEDGKVVRMGDYAQRLVRNPNRFDLEPCVLGMEGFNSGRHFWVVELTGRSGWAVGVARQSVLRKSSLSLHPEEGLWAVHEQFNGFKARTSPENTVLLEGSPARIRIYLDYEAGLVAFYDAENEVPIFNFTASFATEKIFPFFDAAFPGPRCTGAHMLTLTCPPTDTR</sequence>
<dbReference type="Pfam" id="PF00622">
    <property type="entry name" value="SPRY"/>
    <property type="match status" value="1"/>
</dbReference>
<dbReference type="FunFam" id="2.60.120.920:FF:000004">
    <property type="entry name" value="Butyrophilin subfamily 1 member A1"/>
    <property type="match status" value="1"/>
</dbReference>
<dbReference type="SMART" id="SM00184">
    <property type="entry name" value="RING"/>
    <property type="match status" value="1"/>
</dbReference>
<dbReference type="CDD" id="cd19762">
    <property type="entry name" value="Bbox2_TRIM7-like"/>
    <property type="match status" value="1"/>
</dbReference>
<evidence type="ECO:0000256" key="3">
    <source>
        <dbReference type="ARBA" id="ARBA00022833"/>
    </source>
</evidence>
<dbReference type="CDD" id="cd12888">
    <property type="entry name" value="SPRY_PRY_TRIM7_like"/>
    <property type="match status" value="1"/>
</dbReference>
<dbReference type="SMART" id="SM00336">
    <property type="entry name" value="BBOX"/>
    <property type="match status" value="1"/>
</dbReference>
<dbReference type="Gene3D" id="3.30.40.10">
    <property type="entry name" value="Zinc/RING finger domain, C3HC4 (zinc finger)"/>
    <property type="match status" value="1"/>
</dbReference>
<dbReference type="Proteomes" id="UP000007267">
    <property type="component" value="Unassembled WGS sequence"/>
</dbReference>
<dbReference type="InterPro" id="IPR001841">
    <property type="entry name" value="Znf_RING"/>
</dbReference>
<dbReference type="AlphaFoldDB" id="K7FF55"/>
<evidence type="ECO:0000313" key="9">
    <source>
        <dbReference type="Ensembl" id="ENSPSIP00000006665.1"/>
    </source>
</evidence>
<dbReference type="Pfam" id="PF13445">
    <property type="entry name" value="zf-RING_UBOX"/>
    <property type="match status" value="1"/>
</dbReference>
<dbReference type="SMART" id="SM00449">
    <property type="entry name" value="SPRY"/>
    <property type="match status" value="1"/>
</dbReference>
<protein>
    <submittedName>
        <fullName evidence="9">E3 ubiquitin-protein ligase TRIM39-like</fullName>
    </submittedName>
</protein>
<dbReference type="InterPro" id="IPR003879">
    <property type="entry name" value="Butyrophylin_SPRY"/>
</dbReference>
<reference evidence="9" key="4">
    <citation type="submission" date="2025-09" db="UniProtKB">
        <authorList>
            <consortium name="Ensembl"/>
        </authorList>
    </citation>
    <scope>IDENTIFICATION</scope>
</reference>
<evidence type="ECO:0000256" key="4">
    <source>
        <dbReference type="PROSITE-ProRule" id="PRU00024"/>
    </source>
</evidence>
<keyword evidence="3" id="KW-0862">Zinc</keyword>
<dbReference type="Pfam" id="PF00643">
    <property type="entry name" value="zf-B_box"/>
    <property type="match status" value="1"/>
</dbReference>
<dbReference type="eggNOG" id="KOG2177">
    <property type="taxonomic scope" value="Eukaryota"/>
</dbReference>
<evidence type="ECO:0000313" key="10">
    <source>
        <dbReference type="Proteomes" id="UP000007267"/>
    </source>
</evidence>
<dbReference type="EMBL" id="AGCU01029689">
    <property type="status" value="NOT_ANNOTATED_CDS"/>
    <property type="molecule type" value="Genomic_DNA"/>
</dbReference>
<dbReference type="Ensembl" id="ENSPSIT00000006702.1">
    <property type="protein sequence ID" value="ENSPSIP00000006665.1"/>
    <property type="gene ID" value="ENSPSIG00000006134.1"/>
</dbReference>
<dbReference type="PROSITE" id="PS50089">
    <property type="entry name" value="ZF_RING_2"/>
    <property type="match status" value="1"/>
</dbReference>
<dbReference type="GO" id="GO:0008270">
    <property type="term" value="F:zinc ion binding"/>
    <property type="evidence" value="ECO:0007669"/>
    <property type="project" value="UniProtKB-KW"/>
</dbReference>
<name>K7FF55_PELSI</name>
<proteinExistence type="predicted"/>
<dbReference type="InterPro" id="IPR027370">
    <property type="entry name" value="Znf-RING_euk"/>
</dbReference>
<evidence type="ECO:0000256" key="1">
    <source>
        <dbReference type="ARBA" id="ARBA00022723"/>
    </source>
</evidence>
<keyword evidence="5" id="KW-0175">Coiled coil</keyword>
<feature type="domain" description="B box-type" evidence="7">
    <location>
        <begin position="99"/>
        <end position="140"/>
    </location>
</feature>
<organism evidence="9 10">
    <name type="scientific">Pelodiscus sinensis</name>
    <name type="common">Chinese softshell turtle</name>
    <name type="synonym">Trionyx sinensis</name>
    <dbReference type="NCBI Taxonomy" id="13735"/>
    <lineage>
        <taxon>Eukaryota</taxon>
        <taxon>Metazoa</taxon>
        <taxon>Chordata</taxon>
        <taxon>Craniata</taxon>
        <taxon>Vertebrata</taxon>
        <taxon>Euteleostomi</taxon>
        <taxon>Archelosauria</taxon>
        <taxon>Testudinata</taxon>
        <taxon>Testudines</taxon>
        <taxon>Cryptodira</taxon>
        <taxon>Trionychia</taxon>
        <taxon>Trionychidae</taxon>
        <taxon>Pelodiscus</taxon>
    </lineage>
</organism>
<dbReference type="InterPro" id="IPR017907">
    <property type="entry name" value="Znf_RING_CS"/>
</dbReference>
<evidence type="ECO:0000259" key="6">
    <source>
        <dbReference type="PROSITE" id="PS50089"/>
    </source>
</evidence>
<feature type="domain" description="B30.2/SPRY" evidence="8">
    <location>
        <begin position="286"/>
        <end position="483"/>
    </location>
</feature>
<reference evidence="10" key="2">
    <citation type="journal article" date="2013" name="Nat. Genet.">
        <title>The draft genomes of soft-shell turtle and green sea turtle yield insights into the development and evolution of the turtle-specific body plan.</title>
        <authorList>
            <person name="Wang Z."/>
            <person name="Pascual-Anaya J."/>
            <person name="Zadissa A."/>
            <person name="Li W."/>
            <person name="Niimura Y."/>
            <person name="Huang Z."/>
            <person name="Li C."/>
            <person name="White S."/>
            <person name="Xiong Z."/>
            <person name="Fang D."/>
            <person name="Wang B."/>
            <person name="Ming Y."/>
            <person name="Chen Y."/>
            <person name="Zheng Y."/>
            <person name="Kuraku S."/>
            <person name="Pignatelli M."/>
            <person name="Herrero J."/>
            <person name="Beal K."/>
            <person name="Nozawa M."/>
            <person name="Li Q."/>
            <person name="Wang J."/>
            <person name="Zhang H."/>
            <person name="Yu L."/>
            <person name="Shigenobu S."/>
            <person name="Wang J."/>
            <person name="Liu J."/>
            <person name="Flicek P."/>
            <person name="Searle S."/>
            <person name="Wang J."/>
            <person name="Kuratani S."/>
            <person name="Yin Y."/>
            <person name="Aken B."/>
            <person name="Zhang G."/>
            <person name="Irie N."/>
        </authorList>
    </citation>
    <scope>NUCLEOTIDE SEQUENCE [LARGE SCALE GENOMIC DNA]</scope>
    <source>
        <strain evidence="10">Daiwa-1</strain>
    </source>
</reference>
<dbReference type="PANTHER" id="PTHR24103">
    <property type="entry name" value="E3 UBIQUITIN-PROTEIN LIGASE TRIM"/>
    <property type="match status" value="1"/>
</dbReference>
<dbReference type="InterPro" id="IPR006574">
    <property type="entry name" value="PRY"/>
</dbReference>
<dbReference type="Pfam" id="PF13765">
    <property type="entry name" value="PRY"/>
    <property type="match status" value="1"/>
</dbReference>
<dbReference type="GeneTree" id="ENSGT01030000234669"/>
<feature type="coiled-coil region" evidence="5">
    <location>
        <begin position="141"/>
        <end position="247"/>
    </location>
</feature>
<dbReference type="InterPro" id="IPR000315">
    <property type="entry name" value="Znf_B-box"/>
</dbReference>
<dbReference type="InterPro" id="IPR001870">
    <property type="entry name" value="B30.2/SPRY"/>
</dbReference>
<dbReference type="EMBL" id="AGCU01029690">
    <property type="status" value="NOT_ANNOTATED_CDS"/>
    <property type="molecule type" value="Genomic_DNA"/>
</dbReference>
<keyword evidence="2 4" id="KW-0863">Zinc-finger</keyword>
<dbReference type="InterPro" id="IPR013320">
    <property type="entry name" value="ConA-like_dom_sf"/>
</dbReference>
<dbReference type="InterPro" id="IPR003877">
    <property type="entry name" value="SPRY_dom"/>
</dbReference>
<dbReference type="Gene3D" id="3.30.160.60">
    <property type="entry name" value="Classic Zinc Finger"/>
    <property type="match status" value="1"/>
</dbReference>
<dbReference type="PROSITE" id="PS50119">
    <property type="entry name" value="ZF_BBOX"/>
    <property type="match status" value="1"/>
</dbReference>
<dbReference type="SUPFAM" id="SSF49899">
    <property type="entry name" value="Concanavalin A-like lectins/glucanases"/>
    <property type="match status" value="1"/>
</dbReference>
<dbReference type="PROSITE" id="PS00518">
    <property type="entry name" value="ZF_RING_1"/>
    <property type="match status" value="1"/>
</dbReference>
<dbReference type="InterPro" id="IPR013083">
    <property type="entry name" value="Znf_RING/FYVE/PHD"/>
</dbReference>
<dbReference type="OMA" id="XPSSSKL"/>
<dbReference type="Gene3D" id="2.60.120.920">
    <property type="match status" value="1"/>
</dbReference>
<evidence type="ECO:0000256" key="5">
    <source>
        <dbReference type="SAM" id="Coils"/>
    </source>
</evidence>
<dbReference type="CDD" id="cd16594">
    <property type="entry name" value="RING-HC_TRIM7-like_C-IV"/>
    <property type="match status" value="1"/>
</dbReference>
<feature type="domain" description="RING-type" evidence="6">
    <location>
        <begin position="25"/>
        <end position="65"/>
    </location>
</feature>
<dbReference type="SUPFAM" id="SSF57845">
    <property type="entry name" value="B-box zinc-binding domain"/>
    <property type="match status" value="1"/>
</dbReference>
<evidence type="ECO:0000256" key="2">
    <source>
        <dbReference type="ARBA" id="ARBA00022771"/>
    </source>
</evidence>
<reference evidence="9" key="3">
    <citation type="submission" date="2025-08" db="UniProtKB">
        <authorList>
            <consortium name="Ensembl"/>
        </authorList>
    </citation>
    <scope>IDENTIFICATION</scope>
</reference>
<dbReference type="InterPro" id="IPR043136">
    <property type="entry name" value="B30.2/SPRY_sf"/>
</dbReference>
<evidence type="ECO:0000259" key="8">
    <source>
        <dbReference type="PROSITE" id="PS50188"/>
    </source>
</evidence>
<dbReference type="SUPFAM" id="SSF57850">
    <property type="entry name" value="RING/U-box"/>
    <property type="match status" value="1"/>
</dbReference>
<keyword evidence="10" id="KW-1185">Reference proteome</keyword>
<dbReference type="SMART" id="SM00589">
    <property type="entry name" value="PRY"/>
    <property type="match status" value="1"/>
</dbReference>
<evidence type="ECO:0000259" key="7">
    <source>
        <dbReference type="PROSITE" id="PS50119"/>
    </source>
</evidence>
<dbReference type="PROSITE" id="PS50188">
    <property type="entry name" value="B302_SPRY"/>
    <property type="match status" value="1"/>
</dbReference>
<dbReference type="CDD" id="cd22249">
    <property type="entry name" value="UDM1_RNF168_RNF169-like"/>
    <property type="match status" value="1"/>
</dbReference>